<feature type="domain" description="Multidrug resistance protein MdtA-like C-terminal permuted SH3" evidence="8">
    <location>
        <begin position="308"/>
        <end position="368"/>
    </location>
</feature>
<dbReference type="FunFam" id="2.40.420.20:FF:000001">
    <property type="entry name" value="Efflux RND transporter periplasmic adaptor subunit"/>
    <property type="match status" value="1"/>
</dbReference>
<gene>
    <name evidence="9" type="ORF">C666_12765</name>
</gene>
<organism evidence="9 10">
    <name type="scientific">Thauera linaloolentis (strain DSM 12138 / JCM 21573 / CCUG 41526 / CIP 105981 / IAM 15112 / NBRC 102519 / 47Lol)</name>
    <dbReference type="NCBI Taxonomy" id="1123367"/>
    <lineage>
        <taxon>Bacteria</taxon>
        <taxon>Pseudomonadati</taxon>
        <taxon>Pseudomonadota</taxon>
        <taxon>Betaproteobacteria</taxon>
        <taxon>Rhodocyclales</taxon>
        <taxon>Zoogloeaceae</taxon>
        <taxon>Thauera</taxon>
    </lineage>
</organism>
<evidence type="ECO:0000256" key="3">
    <source>
        <dbReference type="SAM" id="Coils"/>
    </source>
</evidence>
<proteinExistence type="inferred from homology"/>
<dbReference type="eggNOG" id="COG0845">
    <property type="taxonomic scope" value="Bacteria"/>
</dbReference>
<dbReference type="STRING" id="1123367.GCA_000621305_00511"/>
<evidence type="ECO:0000256" key="4">
    <source>
        <dbReference type="SAM" id="MobiDB-lite"/>
    </source>
</evidence>
<dbReference type="Pfam" id="PF25876">
    <property type="entry name" value="HH_MFP_RND"/>
    <property type="match status" value="1"/>
</dbReference>
<dbReference type="GO" id="GO:0030313">
    <property type="term" value="C:cell envelope"/>
    <property type="evidence" value="ECO:0007669"/>
    <property type="project" value="UniProtKB-SubCell"/>
</dbReference>
<dbReference type="EMBL" id="AMXE01000051">
    <property type="protein sequence ID" value="ENO86643.1"/>
    <property type="molecule type" value="Genomic_DNA"/>
</dbReference>
<dbReference type="Pfam" id="PF25944">
    <property type="entry name" value="Beta-barrel_RND"/>
    <property type="match status" value="1"/>
</dbReference>
<reference evidence="9 10" key="1">
    <citation type="submission" date="2012-09" db="EMBL/GenBank/DDBJ databases">
        <title>Draft Genome Sequences of 6 Strains from Genus Thauera.</title>
        <authorList>
            <person name="Liu B."/>
            <person name="Shapleigh J.P."/>
            <person name="Frostegard A.H."/>
        </authorList>
    </citation>
    <scope>NUCLEOTIDE SEQUENCE [LARGE SCALE GENOMIC DNA]</scope>
    <source>
        <strain evidence="10">47Lol / DSM 12138</strain>
    </source>
</reference>
<feature type="domain" description="Multidrug resistance protein MdtA-like alpha-helical hairpin" evidence="5">
    <location>
        <begin position="113"/>
        <end position="182"/>
    </location>
</feature>
<evidence type="ECO:0000313" key="9">
    <source>
        <dbReference type="EMBL" id="ENO86643.1"/>
    </source>
</evidence>
<dbReference type="NCBIfam" id="TIGR01730">
    <property type="entry name" value="RND_mfp"/>
    <property type="match status" value="1"/>
</dbReference>
<feature type="domain" description="Multidrug resistance protein MdtA-like barrel-sandwich hybrid" evidence="6">
    <location>
        <begin position="73"/>
        <end position="213"/>
    </location>
</feature>
<dbReference type="RefSeq" id="WP_004339953.1">
    <property type="nucleotide sequence ID" value="NZ_AMXE01000051.1"/>
</dbReference>
<evidence type="ECO:0000313" key="10">
    <source>
        <dbReference type="Proteomes" id="UP000013232"/>
    </source>
</evidence>
<evidence type="ECO:0000259" key="6">
    <source>
        <dbReference type="Pfam" id="PF25917"/>
    </source>
</evidence>
<feature type="domain" description="Multidrug resistance protein MdtA-like beta-barrel" evidence="7">
    <location>
        <begin position="221"/>
        <end position="300"/>
    </location>
</feature>
<dbReference type="GO" id="GO:0046677">
    <property type="term" value="P:response to antibiotic"/>
    <property type="evidence" value="ECO:0007669"/>
    <property type="project" value="TreeGrafter"/>
</dbReference>
<dbReference type="Pfam" id="PF25967">
    <property type="entry name" value="RND-MFP_C"/>
    <property type="match status" value="1"/>
</dbReference>
<dbReference type="GO" id="GO:0022857">
    <property type="term" value="F:transmembrane transporter activity"/>
    <property type="evidence" value="ECO:0007669"/>
    <property type="project" value="InterPro"/>
</dbReference>
<feature type="region of interest" description="Disordered" evidence="4">
    <location>
        <begin position="369"/>
        <end position="401"/>
    </location>
</feature>
<dbReference type="InterPro" id="IPR006143">
    <property type="entry name" value="RND_pump_MFP"/>
</dbReference>
<feature type="coiled-coil region" evidence="3">
    <location>
        <begin position="144"/>
        <end position="178"/>
    </location>
</feature>
<feature type="compositionally biased region" description="Low complexity" evidence="4">
    <location>
        <begin position="384"/>
        <end position="395"/>
    </location>
</feature>
<dbReference type="Gene3D" id="2.40.420.20">
    <property type="match status" value="1"/>
</dbReference>
<dbReference type="GO" id="GO:0005886">
    <property type="term" value="C:plasma membrane"/>
    <property type="evidence" value="ECO:0007669"/>
    <property type="project" value="TreeGrafter"/>
</dbReference>
<dbReference type="Proteomes" id="UP000013232">
    <property type="component" value="Unassembled WGS sequence"/>
</dbReference>
<dbReference type="Gene3D" id="2.40.30.170">
    <property type="match status" value="1"/>
</dbReference>
<evidence type="ECO:0000259" key="5">
    <source>
        <dbReference type="Pfam" id="PF25876"/>
    </source>
</evidence>
<accession>N6YWX0</accession>
<sequence length="401" mass="42543">MSLLRKPYLLATTIAVLLAVGGGLATFGVQSSVQADAQATVAPPPSPVDVATVASRQITDWHSYSGRLEAVDRVEIRPLVSGAITAVHFQDGALVNKGDPLFTIDPRPYAAALEHARARLAAAEARAAYTASDLARGERLIVDNAIARRDYEEKRNAAREAEANRLAARAALESARLDLEHTRITAPVAGKLSRAEATVGNVVAAGPGTPPLTTLVSVARMYAAFDVDEQSFLAIINGRQGEAGVPVHLGLANEDGHPRRGTVSSVDNRMDTSSGTIRVRAVFDNPDGTLLPGLYARIRLGTREPRAALLIDEKAIGTDQDKRFVLVVDEANHTVYREVTLGAAQGPLRIVEEGLREGERIVVNGLQRTRPGQTVDPRPVLMSGDPAPAPAARAAGDPDKS</sequence>
<dbReference type="Gene3D" id="1.10.287.470">
    <property type="entry name" value="Helix hairpin bin"/>
    <property type="match status" value="1"/>
</dbReference>
<dbReference type="Pfam" id="PF25917">
    <property type="entry name" value="BSH_RND"/>
    <property type="match status" value="1"/>
</dbReference>
<dbReference type="InterPro" id="IPR058624">
    <property type="entry name" value="MdtA-like_HH"/>
</dbReference>
<dbReference type="SUPFAM" id="SSF111369">
    <property type="entry name" value="HlyD-like secretion proteins"/>
    <property type="match status" value="1"/>
</dbReference>
<dbReference type="AlphaFoldDB" id="N6YWX0"/>
<dbReference type="InterPro" id="IPR058626">
    <property type="entry name" value="MdtA-like_b-barrel"/>
</dbReference>
<dbReference type="PANTHER" id="PTHR30158">
    <property type="entry name" value="ACRA/E-RELATED COMPONENT OF DRUG EFFLUX TRANSPORTER"/>
    <property type="match status" value="1"/>
</dbReference>
<dbReference type="PANTHER" id="PTHR30158:SF10">
    <property type="entry name" value="CATION EFFLUX PUMP"/>
    <property type="match status" value="1"/>
</dbReference>
<dbReference type="InterPro" id="IPR058627">
    <property type="entry name" value="MdtA-like_C"/>
</dbReference>
<dbReference type="OrthoDB" id="9783047at2"/>
<name>N6YWX0_THAL4</name>
<evidence type="ECO:0000259" key="7">
    <source>
        <dbReference type="Pfam" id="PF25944"/>
    </source>
</evidence>
<keyword evidence="3" id="KW-0175">Coiled coil</keyword>
<comment type="similarity">
    <text evidence="2">Belongs to the membrane fusion protein (MFP) (TC 8.A.1) family.</text>
</comment>
<dbReference type="InterPro" id="IPR058625">
    <property type="entry name" value="MdtA-like_BSH"/>
</dbReference>
<evidence type="ECO:0000256" key="2">
    <source>
        <dbReference type="ARBA" id="ARBA00009477"/>
    </source>
</evidence>
<evidence type="ECO:0000259" key="8">
    <source>
        <dbReference type="Pfam" id="PF25967"/>
    </source>
</evidence>
<evidence type="ECO:0000256" key="1">
    <source>
        <dbReference type="ARBA" id="ARBA00004196"/>
    </source>
</evidence>
<keyword evidence="10" id="KW-1185">Reference proteome</keyword>
<dbReference type="Gene3D" id="2.40.50.100">
    <property type="match status" value="1"/>
</dbReference>
<comment type="caution">
    <text evidence="9">The sequence shown here is derived from an EMBL/GenBank/DDBJ whole genome shotgun (WGS) entry which is preliminary data.</text>
</comment>
<protein>
    <submittedName>
        <fullName evidence="9">Membrane fusion protein</fullName>
    </submittedName>
</protein>
<comment type="subcellular location">
    <subcellularLocation>
        <location evidence="1">Cell envelope</location>
    </subcellularLocation>
</comment>